<dbReference type="OrthoDB" id="10020772at2"/>
<name>A0A5D0TUM6_9ACTN</name>
<protein>
    <submittedName>
        <fullName evidence="1">Uncharacterized protein</fullName>
    </submittedName>
</protein>
<evidence type="ECO:0000313" key="2">
    <source>
        <dbReference type="Proteomes" id="UP000322634"/>
    </source>
</evidence>
<evidence type="ECO:0000313" key="1">
    <source>
        <dbReference type="EMBL" id="TYC08549.1"/>
    </source>
</evidence>
<keyword evidence="2" id="KW-1185">Reference proteome</keyword>
<reference evidence="1 2" key="1">
    <citation type="submission" date="2019-08" db="EMBL/GenBank/DDBJ databases">
        <title>Actinomadura sp. nov. CYP1-5 isolated from mountain soil.</title>
        <authorList>
            <person name="Songsumanus A."/>
            <person name="Kuncharoen N."/>
            <person name="Kudo T."/>
            <person name="Yuki M."/>
            <person name="Igarashi Y."/>
            <person name="Tanasupawat S."/>
        </authorList>
    </citation>
    <scope>NUCLEOTIDE SEQUENCE [LARGE SCALE GENOMIC DNA]</scope>
    <source>
        <strain evidence="1 2">GKU157</strain>
    </source>
</reference>
<dbReference type="RefSeq" id="WP_148354808.1">
    <property type="nucleotide sequence ID" value="NZ_JBHSBF010000002.1"/>
</dbReference>
<proteinExistence type="predicted"/>
<accession>A0A5D0TUM6</accession>
<dbReference type="Proteomes" id="UP000322634">
    <property type="component" value="Unassembled WGS sequence"/>
</dbReference>
<organism evidence="1 2">
    <name type="scientific">Actinomadura syzygii</name>
    <dbReference type="NCBI Taxonomy" id="1427538"/>
    <lineage>
        <taxon>Bacteria</taxon>
        <taxon>Bacillati</taxon>
        <taxon>Actinomycetota</taxon>
        <taxon>Actinomycetes</taxon>
        <taxon>Streptosporangiales</taxon>
        <taxon>Thermomonosporaceae</taxon>
        <taxon>Actinomadura</taxon>
    </lineage>
</organism>
<dbReference type="EMBL" id="VSFF01000016">
    <property type="protein sequence ID" value="TYC08549.1"/>
    <property type="molecule type" value="Genomic_DNA"/>
</dbReference>
<dbReference type="AlphaFoldDB" id="A0A5D0TUM6"/>
<gene>
    <name evidence="1" type="ORF">FXF65_37270</name>
</gene>
<comment type="caution">
    <text evidence="1">The sequence shown here is derived from an EMBL/GenBank/DDBJ whole genome shotgun (WGS) entry which is preliminary data.</text>
</comment>
<sequence length="328" mass="35835">MSSTTNWKEKAVADHMTPEDERRINELLARHPALLQPEAIELGAEVKRLRAEVQEQEGWSKDAGDNNLVVVRLPCGHARLAFAHWPTRIKHLRYCLVCGCDVGVGQEIARVAELHSPRGIRAEALGLRQYRSADDPEWRASFEVGKGVLESGDIVFRPAFEYRCTRCGTIGGRAQNLRPTLADLDNMADRHECLPPVEKAVLGTHTMGQGSAMGILDVVAVALTGPLPEHQNWTVNPLRLDTDARPGALERYALDKTTQRPGDGGQDAAEMSDDMVETTLWALNTHHTGPGTSWYTDGVQAGTSLGTVAKIEFYLLPDAAAHAAGLLI</sequence>